<dbReference type="EMBL" id="LRGB01001734">
    <property type="protein sequence ID" value="KZS10704.1"/>
    <property type="molecule type" value="Genomic_DNA"/>
</dbReference>
<dbReference type="EMBL" id="GDIQ01097065">
    <property type="protein sequence ID" value="JAL54661.1"/>
    <property type="molecule type" value="Transcribed_RNA"/>
</dbReference>
<keyword evidence="3" id="KW-1185">Reference proteome</keyword>
<protein>
    <submittedName>
        <fullName evidence="1">Uncharacterized protein</fullName>
    </submittedName>
</protein>
<reference evidence="1" key="1">
    <citation type="submission" date="2015-10" db="EMBL/GenBank/DDBJ databases">
        <title>EvidentialGene: Evidence-directed Construction of Complete mRNA Transcriptomes without Genomes.</title>
        <authorList>
            <person name="Gilbert D.G."/>
        </authorList>
    </citation>
    <scope>NUCLEOTIDE SEQUENCE</scope>
</reference>
<evidence type="ECO:0000313" key="2">
    <source>
        <dbReference type="EMBL" id="KZS10704.1"/>
    </source>
</evidence>
<evidence type="ECO:0000313" key="1">
    <source>
        <dbReference type="EMBL" id="JAL54661.1"/>
    </source>
</evidence>
<gene>
    <name evidence="2" type="ORF">APZ42_024767</name>
</gene>
<sequence>MMNEKTCDHLVDRSEILKKRHLLLLGANKKITMNNNFGQNNRLMWVRDG</sequence>
<accession>A0A0P5S8Z2</accession>
<proteinExistence type="predicted"/>
<dbReference type="AlphaFoldDB" id="A0A0P5S8Z2"/>
<name>A0A0P5S8Z2_9CRUS</name>
<organism evidence="1">
    <name type="scientific">Daphnia magna</name>
    <dbReference type="NCBI Taxonomy" id="35525"/>
    <lineage>
        <taxon>Eukaryota</taxon>
        <taxon>Metazoa</taxon>
        <taxon>Ecdysozoa</taxon>
        <taxon>Arthropoda</taxon>
        <taxon>Crustacea</taxon>
        <taxon>Branchiopoda</taxon>
        <taxon>Diplostraca</taxon>
        <taxon>Cladocera</taxon>
        <taxon>Anomopoda</taxon>
        <taxon>Daphniidae</taxon>
        <taxon>Daphnia</taxon>
    </lineage>
</organism>
<dbReference type="Proteomes" id="UP000076858">
    <property type="component" value="Unassembled WGS sequence"/>
</dbReference>
<reference evidence="2 3" key="2">
    <citation type="submission" date="2016-03" db="EMBL/GenBank/DDBJ databases">
        <title>EvidentialGene: Evidence-directed Construction of Genes on Genomes.</title>
        <authorList>
            <person name="Gilbert D.G."/>
            <person name="Choi J.-H."/>
            <person name="Mockaitis K."/>
            <person name="Colbourne J."/>
            <person name="Pfrender M."/>
        </authorList>
    </citation>
    <scope>NUCLEOTIDE SEQUENCE [LARGE SCALE GENOMIC DNA]</scope>
    <source>
        <strain evidence="2 3">Xinb3</strain>
        <tissue evidence="2">Complete organism</tissue>
    </source>
</reference>
<evidence type="ECO:0000313" key="3">
    <source>
        <dbReference type="Proteomes" id="UP000076858"/>
    </source>
</evidence>